<evidence type="ECO:0000313" key="9">
    <source>
        <dbReference type="EMBL" id="MCS5717906.1"/>
    </source>
</evidence>
<sequence>MSRPSDHFDSAEVTLPRLGFTGWLRWFWRQLTSMRTALFLLLLLALAAVPGSLVPQRAADPNGVTQYFVDNPDLAPFLDKLQAFNVYTSVWFSSIYLLLFISLIGCVIPRTKHHFDALRAQPPRTPARLSRLAGFTTRDIDGVAGGASVTPASVIESARALLKRQRYRTVVFTGVDARTGRETVSVSAERGYLRETGNLVFHSALVGILITVGIGGGFGYNGQRVVVEGQTFVNTLLAYDSFNPGRFFSDSQLSPYAITLDSFSASYETQSLKAFGQPLDYNAAVTTTDASGDTSDNDIKVNSPLKIGGTDVYLLGNGYAPTITIRNPAGDVVFTDSVPFLPQDSALTSLGVVKVPDGLPEQVGLIGFFYPTQAQADSGVYYSSFPDLQYPVLTLNVYDGDLGLDGGVPASVYTLDTDAMTQLTGGDTGVDSIELKPGETMDLPNGLGTVTLDGVKRFASFEVHHDPTQGWVLLFAVLVLGGLLTSLFIPRRRVWVKAASKADGAVHVEYAGLARGDDPRLVEAVAALAARHASGFPAASSADSSAGSSVDPSSTSAGSEDSSSAAVPPSSPTDPKA</sequence>
<dbReference type="Proteomes" id="UP001165584">
    <property type="component" value="Unassembled WGS sequence"/>
</dbReference>
<evidence type="ECO:0000256" key="7">
    <source>
        <dbReference type="SAM" id="Phobius"/>
    </source>
</evidence>
<evidence type="ECO:0000256" key="3">
    <source>
        <dbReference type="ARBA" id="ARBA00022748"/>
    </source>
</evidence>
<keyword evidence="10" id="KW-1185">Reference proteome</keyword>
<dbReference type="PANTHER" id="PTHR31566">
    <property type="entry name" value="CYTOCHROME C BIOGENESIS PROTEIN CCS1, CHLOROPLASTIC"/>
    <property type="match status" value="1"/>
</dbReference>
<keyword evidence="3" id="KW-0201">Cytochrome c-type biogenesis</keyword>
<evidence type="ECO:0000259" key="8">
    <source>
        <dbReference type="Pfam" id="PF05140"/>
    </source>
</evidence>
<reference evidence="9" key="1">
    <citation type="submission" date="2022-08" db="EMBL/GenBank/DDBJ databases">
        <authorList>
            <person name="Deng Y."/>
            <person name="Han X.-F."/>
            <person name="Zhang Y.-Q."/>
        </authorList>
    </citation>
    <scope>NUCLEOTIDE SEQUENCE</scope>
    <source>
        <strain evidence="9">CPCC 205763</strain>
    </source>
</reference>
<dbReference type="EMBL" id="JANLCM010000001">
    <property type="protein sequence ID" value="MCS5717906.1"/>
    <property type="molecule type" value="Genomic_DNA"/>
</dbReference>
<accession>A0ABT2GP65</accession>
<keyword evidence="5 7" id="KW-0472">Membrane</keyword>
<dbReference type="InterPro" id="IPR023494">
    <property type="entry name" value="Cyt_c_bgen_Ccs1/CcsB/ResB"/>
</dbReference>
<evidence type="ECO:0000256" key="6">
    <source>
        <dbReference type="SAM" id="MobiDB-lite"/>
    </source>
</evidence>
<feature type="domain" description="ResB-like" evidence="8">
    <location>
        <begin position="34"/>
        <end position="523"/>
    </location>
</feature>
<dbReference type="PANTHER" id="PTHR31566:SF0">
    <property type="entry name" value="CYTOCHROME C BIOGENESIS PROTEIN CCS1, CHLOROPLASTIC"/>
    <property type="match status" value="1"/>
</dbReference>
<keyword evidence="2 7" id="KW-0812">Transmembrane</keyword>
<feature type="transmembrane region" description="Helical" evidence="7">
    <location>
        <begin position="83"/>
        <end position="108"/>
    </location>
</feature>
<comment type="subcellular location">
    <subcellularLocation>
        <location evidence="1">Membrane</location>
        <topology evidence="1">Multi-pass membrane protein</topology>
    </subcellularLocation>
</comment>
<dbReference type="RefSeq" id="WP_259506506.1">
    <property type="nucleotide sequence ID" value="NZ_JANLCM010000001.1"/>
</dbReference>
<dbReference type="Pfam" id="PF05140">
    <property type="entry name" value="ResB"/>
    <property type="match status" value="1"/>
</dbReference>
<evidence type="ECO:0000256" key="5">
    <source>
        <dbReference type="ARBA" id="ARBA00023136"/>
    </source>
</evidence>
<evidence type="ECO:0000313" key="10">
    <source>
        <dbReference type="Proteomes" id="UP001165584"/>
    </source>
</evidence>
<gene>
    <name evidence="9" type="ORF">N1027_07130</name>
</gene>
<feature type="region of interest" description="Disordered" evidence="6">
    <location>
        <begin position="537"/>
        <end position="577"/>
    </location>
</feature>
<comment type="caution">
    <text evidence="9">The sequence shown here is derived from an EMBL/GenBank/DDBJ whole genome shotgun (WGS) entry which is preliminary data.</text>
</comment>
<protein>
    <submittedName>
        <fullName evidence="9">Cytochrome c biogenesis protein ResB</fullName>
    </submittedName>
</protein>
<dbReference type="InterPro" id="IPR007816">
    <property type="entry name" value="ResB-like_domain"/>
</dbReference>
<feature type="compositionally biased region" description="Low complexity" evidence="6">
    <location>
        <begin position="537"/>
        <end position="568"/>
    </location>
</feature>
<organism evidence="9 10">
    <name type="scientific">Herbiconiux aconitum</name>
    <dbReference type="NCBI Taxonomy" id="2970913"/>
    <lineage>
        <taxon>Bacteria</taxon>
        <taxon>Bacillati</taxon>
        <taxon>Actinomycetota</taxon>
        <taxon>Actinomycetes</taxon>
        <taxon>Micrococcales</taxon>
        <taxon>Microbacteriaceae</taxon>
        <taxon>Herbiconiux</taxon>
    </lineage>
</organism>
<evidence type="ECO:0000256" key="1">
    <source>
        <dbReference type="ARBA" id="ARBA00004141"/>
    </source>
</evidence>
<feature type="transmembrane region" description="Helical" evidence="7">
    <location>
        <begin position="199"/>
        <end position="220"/>
    </location>
</feature>
<name>A0ABT2GP65_9MICO</name>
<evidence type="ECO:0000256" key="4">
    <source>
        <dbReference type="ARBA" id="ARBA00022989"/>
    </source>
</evidence>
<feature type="transmembrane region" description="Helical" evidence="7">
    <location>
        <begin position="470"/>
        <end position="489"/>
    </location>
</feature>
<evidence type="ECO:0000256" key="2">
    <source>
        <dbReference type="ARBA" id="ARBA00022692"/>
    </source>
</evidence>
<keyword evidence="4 7" id="KW-1133">Transmembrane helix</keyword>
<proteinExistence type="predicted"/>